<dbReference type="PANTHER" id="PTHR43884">
    <property type="entry name" value="ACYL-COA DEHYDROGENASE"/>
    <property type="match status" value="1"/>
</dbReference>
<dbReference type="Proteomes" id="UP000324222">
    <property type="component" value="Unassembled WGS sequence"/>
</dbReference>
<comment type="cofactor">
    <cofactor evidence="1">
        <name>FAD</name>
        <dbReference type="ChEBI" id="CHEBI:57692"/>
    </cofactor>
</comment>
<dbReference type="GO" id="GO:0005739">
    <property type="term" value="C:mitochondrion"/>
    <property type="evidence" value="ECO:0007669"/>
    <property type="project" value="TreeGrafter"/>
</dbReference>
<accession>A0A5B7IWL2</accession>
<comment type="caution">
    <text evidence="4">The sequence shown here is derived from an EMBL/GenBank/DDBJ whole genome shotgun (WGS) entry which is preliminary data.</text>
</comment>
<evidence type="ECO:0000313" key="4">
    <source>
        <dbReference type="EMBL" id="MPC86086.1"/>
    </source>
</evidence>
<organism evidence="4 5">
    <name type="scientific">Portunus trituberculatus</name>
    <name type="common">Swimming crab</name>
    <name type="synonym">Neptunus trituberculatus</name>
    <dbReference type="NCBI Taxonomy" id="210409"/>
    <lineage>
        <taxon>Eukaryota</taxon>
        <taxon>Metazoa</taxon>
        <taxon>Ecdysozoa</taxon>
        <taxon>Arthropoda</taxon>
        <taxon>Crustacea</taxon>
        <taxon>Multicrustacea</taxon>
        <taxon>Malacostraca</taxon>
        <taxon>Eumalacostraca</taxon>
        <taxon>Eucarida</taxon>
        <taxon>Decapoda</taxon>
        <taxon>Pleocyemata</taxon>
        <taxon>Brachyura</taxon>
        <taxon>Eubrachyura</taxon>
        <taxon>Portunoidea</taxon>
        <taxon>Portunidae</taxon>
        <taxon>Portuninae</taxon>
        <taxon>Portunus</taxon>
    </lineage>
</organism>
<keyword evidence="5" id="KW-1185">Reference proteome</keyword>
<dbReference type="GO" id="GO:0008470">
    <property type="term" value="F:3-methylbutanoyl-CoA dehydrogenase activity"/>
    <property type="evidence" value="ECO:0007669"/>
    <property type="project" value="TreeGrafter"/>
</dbReference>
<evidence type="ECO:0000256" key="1">
    <source>
        <dbReference type="ARBA" id="ARBA00001974"/>
    </source>
</evidence>
<protein>
    <submittedName>
        <fullName evidence="4">Isovaleryl-CoA dehydrogenase, mitochondrial</fullName>
    </submittedName>
</protein>
<reference evidence="4 5" key="1">
    <citation type="submission" date="2019-05" db="EMBL/GenBank/DDBJ databases">
        <title>Another draft genome of Portunus trituberculatus and its Hox gene families provides insights of decapod evolution.</title>
        <authorList>
            <person name="Jeong J.-H."/>
            <person name="Song I."/>
            <person name="Kim S."/>
            <person name="Choi T."/>
            <person name="Kim D."/>
            <person name="Ryu S."/>
            <person name="Kim W."/>
        </authorList>
    </citation>
    <scope>NUCLEOTIDE SEQUENCE [LARGE SCALE GENOMIC DNA]</scope>
    <source>
        <tissue evidence="4">Muscle</tissue>
    </source>
</reference>
<evidence type="ECO:0000256" key="3">
    <source>
        <dbReference type="ARBA" id="ARBA00022827"/>
    </source>
</evidence>
<dbReference type="Gene3D" id="2.40.110.10">
    <property type="entry name" value="Butyryl-CoA Dehydrogenase, subunit A, domain 2"/>
    <property type="match status" value="1"/>
</dbReference>
<dbReference type="AlphaFoldDB" id="A0A5B7IWL2"/>
<dbReference type="SUPFAM" id="SSF56645">
    <property type="entry name" value="Acyl-CoA dehydrogenase NM domain-like"/>
    <property type="match status" value="1"/>
</dbReference>
<sequence>MTDTAFIPVAHRAGRSWLPASFVNTLLHWFPVLTCSGNQSAGNLFSLCTHPKTSVWVYAKTDMTTSKPQHGVSAFLIEKTFDGFSTGQKLDKLGIRGSSTGELIFEDCKVPEHDFDSRLHDLVSI</sequence>
<proteinExistence type="predicted"/>
<dbReference type="EMBL" id="VSRR010070418">
    <property type="protein sequence ID" value="MPC86086.1"/>
    <property type="molecule type" value="Genomic_DNA"/>
</dbReference>
<dbReference type="OrthoDB" id="9988775at2759"/>
<dbReference type="InterPro" id="IPR009100">
    <property type="entry name" value="AcylCoA_DH/oxidase_NM_dom_sf"/>
</dbReference>
<dbReference type="PANTHER" id="PTHR43884:SF12">
    <property type="entry name" value="ISOVALERYL-COA DEHYDROGENASE, MITOCHONDRIAL-RELATED"/>
    <property type="match status" value="1"/>
</dbReference>
<keyword evidence="3" id="KW-0274">FAD</keyword>
<dbReference type="GO" id="GO:0006552">
    <property type="term" value="P:L-leucine catabolic process"/>
    <property type="evidence" value="ECO:0007669"/>
    <property type="project" value="TreeGrafter"/>
</dbReference>
<keyword evidence="2" id="KW-0285">Flavoprotein</keyword>
<name>A0A5B7IWL2_PORTR</name>
<gene>
    <name evidence="4" type="primary">Ivd</name>
    <name evidence="4" type="ORF">E2C01_080900</name>
</gene>
<dbReference type="InterPro" id="IPR046373">
    <property type="entry name" value="Acyl-CoA_Oxase/DH_mid-dom_sf"/>
</dbReference>
<evidence type="ECO:0000256" key="2">
    <source>
        <dbReference type="ARBA" id="ARBA00022630"/>
    </source>
</evidence>
<evidence type="ECO:0000313" key="5">
    <source>
        <dbReference type="Proteomes" id="UP000324222"/>
    </source>
</evidence>